<dbReference type="RefSeq" id="XP_073787851.1">
    <property type="nucleotide sequence ID" value="XM_073931750.1"/>
</dbReference>
<evidence type="ECO:0000256" key="5">
    <source>
        <dbReference type="ARBA" id="ARBA00022989"/>
    </source>
</evidence>
<dbReference type="SMART" id="SM00406">
    <property type="entry name" value="IGv"/>
    <property type="match status" value="1"/>
</dbReference>
<evidence type="ECO:0000256" key="2">
    <source>
        <dbReference type="ARBA" id="ARBA00022475"/>
    </source>
</evidence>
<evidence type="ECO:0000256" key="10">
    <source>
        <dbReference type="ARBA" id="ARBA00023319"/>
    </source>
</evidence>
<feature type="transmembrane region" description="Helical" evidence="11">
    <location>
        <begin position="236"/>
        <end position="259"/>
    </location>
</feature>
<keyword evidence="6 11" id="KW-0472">Membrane</keyword>
<keyword evidence="14" id="KW-1185">Reference proteome</keyword>
<dbReference type="PANTHER" id="PTHR25466:SF9">
    <property type="entry name" value="FIBRONECTIN TYPE-III DOMAIN-CONTAINING PROTEIN"/>
    <property type="match status" value="1"/>
</dbReference>
<gene>
    <name evidence="15" type="primary">LOC101882070</name>
</gene>
<feature type="domain" description="Ig-like" evidence="13">
    <location>
        <begin position="38"/>
        <end position="106"/>
    </location>
</feature>
<name>A0A8M6YWK3_DANRE</name>
<dbReference type="Gene3D" id="2.60.40.10">
    <property type="entry name" value="Immunoglobulins"/>
    <property type="match status" value="2"/>
</dbReference>
<reference evidence="15" key="1">
    <citation type="submission" date="2025-08" db="UniProtKB">
        <authorList>
            <consortium name="RefSeq"/>
        </authorList>
    </citation>
    <scope>IDENTIFICATION</scope>
    <source>
        <strain evidence="15">Tuebingen</strain>
        <tissue evidence="15">Fibroblasts and whole tissue</tissue>
    </source>
</reference>
<dbReference type="Pfam" id="PF07686">
    <property type="entry name" value="V-set"/>
    <property type="match status" value="1"/>
</dbReference>
<evidence type="ECO:0000256" key="11">
    <source>
        <dbReference type="SAM" id="Phobius"/>
    </source>
</evidence>
<proteinExistence type="predicted"/>
<accession>A0A8M6YWK3</accession>
<dbReference type="InterPro" id="IPR051713">
    <property type="entry name" value="T-cell_Activation_Regulation"/>
</dbReference>
<evidence type="ECO:0000256" key="4">
    <source>
        <dbReference type="ARBA" id="ARBA00022729"/>
    </source>
</evidence>
<dbReference type="RefSeq" id="XP_017207906.1">
    <property type="nucleotide sequence ID" value="XM_017352417.4"/>
</dbReference>
<evidence type="ECO:0000256" key="12">
    <source>
        <dbReference type="SAM" id="SignalP"/>
    </source>
</evidence>
<dbReference type="SMART" id="SM00409">
    <property type="entry name" value="IG"/>
    <property type="match status" value="1"/>
</dbReference>
<evidence type="ECO:0000256" key="9">
    <source>
        <dbReference type="ARBA" id="ARBA00023180"/>
    </source>
</evidence>
<keyword evidence="8" id="KW-0675">Receptor</keyword>
<dbReference type="RefSeq" id="XP_073787850.1">
    <property type="nucleotide sequence ID" value="XM_073931749.1"/>
</dbReference>
<dbReference type="GeneID" id="101882070"/>
<keyword evidence="10" id="KW-0393">Immunoglobulin domain</keyword>
<keyword evidence="5 11" id="KW-1133">Transmembrane helix</keyword>
<feature type="domain" description="Ig-like" evidence="13">
    <location>
        <begin position="133"/>
        <end position="226"/>
    </location>
</feature>
<dbReference type="SUPFAM" id="SSF48726">
    <property type="entry name" value="Immunoglobulin"/>
    <property type="match status" value="2"/>
</dbReference>
<dbReference type="GO" id="GO:0005886">
    <property type="term" value="C:plasma membrane"/>
    <property type="evidence" value="ECO:0007669"/>
    <property type="project" value="UniProtKB-SubCell"/>
</dbReference>
<keyword evidence="3 11" id="KW-0812">Transmembrane</keyword>
<keyword evidence="9" id="KW-0325">Glycoprotein</keyword>
<dbReference type="InterPro" id="IPR036179">
    <property type="entry name" value="Ig-like_dom_sf"/>
</dbReference>
<dbReference type="AlphaFoldDB" id="A0A8M6YWK3"/>
<dbReference type="PROSITE" id="PS50835">
    <property type="entry name" value="IG_LIKE"/>
    <property type="match status" value="2"/>
</dbReference>
<keyword evidence="4 12" id="KW-0732">Signal</keyword>
<dbReference type="InterPro" id="IPR007110">
    <property type="entry name" value="Ig-like_dom"/>
</dbReference>
<evidence type="ECO:0000259" key="13">
    <source>
        <dbReference type="PROSITE" id="PS50835"/>
    </source>
</evidence>
<dbReference type="InterPro" id="IPR013106">
    <property type="entry name" value="Ig_V-set"/>
</dbReference>
<evidence type="ECO:0000313" key="14">
    <source>
        <dbReference type="Proteomes" id="UP000000437"/>
    </source>
</evidence>
<dbReference type="KEGG" id="dre:101882070"/>
<dbReference type="InterPro" id="IPR003597">
    <property type="entry name" value="Ig_C1-set"/>
</dbReference>
<dbReference type="InterPro" id="IPR003599">
    <property type="entry name" value="Ig_sub"/>
</dbReference>
<evidence type="ECO:0000256" key="8">
    <source>
        <dbReference type="ARBA" id="ARBA00023170"/>
    </source>
</evidence>
<feature type="chain" id="PRO_5035466800" description="Ig-like domain-containing protein" evidence="12">
    <location>
        <begin position="21"/>
        <end position="315"/>
    </location>
</feature>
<protein>
    <recommendedName>
        <fullName evidence="13">Ig-like domain-containing protein</fullName>
    </recommendedName>
</protein>
<keyword evidence="2" id="KW-1003">Cell membrane</keyword>
<evidence type="ECO:0000256" key="6">
    <source>
        <dbReference type="ARBA" id="ARBA00023136"/>
    </source>
</evidence>
<keyword evidence="7" id="KW-1015">Disulfide bond</keyword>
<evidence type="ECO:0000313" key="15">
    <source>
        <dbReference type="RefSeq" id="XP_017207906.1"/>
    </source>
</evidence>
<dbReference type="InterPro" id="IPR013783">
    <property type="entry name" value="Ig-like_fold"/>
</dbReference>
<evidence type="ECO:0000256" key="7">
    <source>
        <dbReference type="ARBA" id="ARBA00023157"/>
    </source>
</evidence>
<dbReference type="Pfam" id="PF07654">
    <property type="entry name" value="C1-set"/>
    <property type="match status" value="1"/>
</dbReference>
<comment type="subcellular location">
    <subcellularLocation>
        <location evidence="1">Cell membrane</location>
        <topology evidence="1">Single-pass type I membrane protein</topology>
    </subcellularLocation>
</comment>
<dbReference type="Proteomes" id="UP000000437">
    <property type="component" value="Chromosome 19"/>
</dbReference>
<evidence type="ECO:0000256" key="1">
    <source>
        <dbReference type="ARBA" id="ARBA00004251"/>
    </source>
</evidence>
<feature type="signal peptide" evidence="12">
    <location>
        <begin position="1"/>
        <end position="20"/>
    </location>
</feature>
<organism evidence="14 15">
    <name type="scientific">Danio rerio</name>
    <name type="common">Zebrafish</name>
    <name type="synonym">Brachydanio rerio</name>
    <dbReference type="NCBI Taxonomy" id="7955"/>
    <lineage>
        <taxon>Eukaryota</taxon>
        <taxon>Metazoa</taxon>
        <taxon>Chordata</taxon>
        <taxon>Craniata</taxon>
        <taxon>Vertebrata</taxon>
        <taxon>Euteleostomi</taxon>
        <taxon>Actinopterygii</taxon>
        <taxon>Neopterygii</taxon>
        <taxon>Teleostei</taxon>
        <taxon>Ostariophysi</taxon>
        <taxon>Cypriniformes</taxon>
        <taxon>Danionidae</taxon>
        <taxon>Danioninae</taxon>
        <taxon>Danio</taxon>
    </lineage>
</organism>
<dbReference type="OrthoDB" id="6103117at2759"/>
<sequence>MDTWLHGWMLICSCFSASQTINGFLQFQSPALAHVSVGGSVELRCTFEQKVQYCFNAVLWQKLNLRTGQFMTVISPHENHVLGLDGNSCVLTLNNLTTKDSGLYVCISHFNSMAMIGNGSRVIVTRDDSRTVPELSIFYWSPEADSLSVQLQCLVLGVVPSQVRVFWMIGEKVLSGWTESAWTNDTDSATEFTRAHLAVPADEWTEAEEIQCCVEYKGQNFSKSLKQYERQAVHSWLLYAGCVAALLTIIVTIIISVGLHRDISVTRKSRGLTRKDAHRKISYGKQNSLKEDFPSVMGFSGDLISHEQDGSPSKE</sequence>
<evidence type="ECO:0000256" key="3">
    <source>
        <dbReference type="ARBA" id="ARBA00022692"/>
    </source>
</evidence>
<dbReference type="PANTHER" id="PTHR25466">
    <property type="entry name" value="T-LYMPHOCYTE ACTIVATION ANTIGEN"/>
    <property type="match status" value="1"/>
</dbReference>